<accession>A0A1G1ZNG5</accession>
<comment type="caution">
    <text evidence="8">The sequence shown here is derived from an EMBL/GenBank/DDBJ whole genome shotgun (WGS) entry which is preliminary data.</text>
</comment>
<evidence type="ECO:0000256" key="2">
    <source>
        <dbReference type="ARBA" id="ARBA00023274"/>
    </source>
</evidence>
<dbReference type="PIRSF" id="PIRSF002162">
    <property type="entry name" value="Ribosomal_L6"/>
    <property type="match status" value="1"/>
</dbReference>
<dbReference type="Pfam" id="PF00347">
    <property type="entry name" value="Ribosomal_L6"/>
    <property type="match status" value="1"/>
</dbReference>
<dbReference type="Proteomes" id="UP000177942">
    <property type="component" value="Unassembled WGS sequence"/>
</dbReference>
<dbReference type="PANTHER" id="PTHR11655:SF14">
    <property type="entry name" value="LARGE RIBOSOMAL SUBUNIT PROTEIN UL6M"/>
    <property type="match status" value="1"/>
</dbReference>
<comment type="similarity">
    <text evidence="5">Belongs to the universal ribosomal protein uL6 family.</text>
</comment>
<dbReference type="Gene3D" id="3.90.930.12">
    <property type="entry name" value="Ribosomal protein L6, alpha-beta domain"/>
    <property type="match status" value="2"/>
</dbReference>
<dbReference type="GO" id="GO:0003735">
    <property type="term" value="F:structural constituent of ribosome"/>
    <property type="evidence" value="ECO:0007669"/>
    <property type="project" value="UniProtKB-UniRule"/>
</dbReference>
<evidence type="ECO:0000256" key="3">
    <source>
        <dbReference type="ARBA" id="ARBA00035454"/>
    </source>
</evidence>
<dbReference type="PANTHER" id="PTHR11655">
    <property type="entry name" value="60S/50S RIBOSOMAL PROTEIN L6/L9"/>
    <property type="match status" value="1"/>
</dbReference>
<evidence type="ECO:0000313" key="8">
    <source>
        <dbReference type="EMBL" id="OGY65959.1"/>
    </source>
</evidence>
<reference evidence="8 9" key="1">
    <citation type="journal article" date="2016" name="Nat. Commun.">
        <title>Thousands of microbial genomes shed light on interconnected biogeochemical processes in an aquifer system.</title>
        <authorList>
            <person name="Anantharaman K."/>
            <person name="Brown C.T."/>
            <person name="Hug L.A."/>
            <person name="Sharon I."/>
            <person name="Castelle C.J."/>
            <person name="Probst A.J."/>
            <person name="Thomas B.C."/>
            <person name="Singh A."/>
            <person name="Wilkins M.J."/>
            <person name="Karaoz U."/>
            <person name="Brodie E.L."/>
            <person name="Williams K.H."/>
            <person name="Hubbard S.S."/>
            <person name="Banfield J.F."/>
        </authorList>
    </citation>
    <scope>NUCLEOTIDE SEQUENCE [LARGE SCALE GENOMIC DNA]</scope>
</reference>
<comment type="function">
    <text evidence="6">This protein binds to the 23S rRNA, and is important in its secondary structure. It is located near the subunit interface in the base of the L7/L12 stalk, and near the tRNA binding site of the peptidyltransferase center.</text>
</comment>
<keyword evidence="2 5" id="KW-0687">Ribonucleoprotein</keyword>
<dbReference type="NCBIfam" id="TIGR03654">
    <property type="entry name" value="L6_bact"/>
    <property type="match status" value="1"/>
</dbReference>
<dbReference type="GO" id="GO:0002181">
    <property type="term" value="P:cytoplasmic translation"/>
    <property type="evidence" value="ECO:0007669"/>
    <property type="project" value="TreeGrafter"/>
</dbReference>
<evidence type="ECO:0000256" key="6">
    <source>
        <dbReference type="RuleBase" id="RU003870"/>
    </source>
</evidence>
<dbReference type="InterPro" id="IPR019906">
    <property type="entry name" value="Ribosomal_uL6_bac-type"/>
</dbReference>
<evidence type="ECO:0000256" key="1">
    <source>
        <dbReference type="ARBA" id="ARBA00022980"/>
    </source>
</evidence>
<dbReference type="InterPro" id="IPR000702">
    <property type="entry name" value="Ribosomal_uL6-like"/>
</dbReference>
<keyword evidence="6" id="KW-0699">rRNA-binding</keyword>
<dbReference type="EMBL" id="MHJJ01000005">
    <property type="protein sequence ID" value="OGY65959.1"/>
    <property type="molecule type" value="Genomic_DNA"/>
</dbReference>
<sequence>MSKIGKKPIKISEGVEVKIADGFLEFKGKEGILKLKILEYTSAEIKDGQLIFSVGENKFKQARANWGTMAALARNCALGVSQGFSKSLEIEGIGFRANMEGNTLVLNVGLTHLVKFPAPESIKISVEKSIIKISGPDKHLVGEVAAQIRKIKKPEPYKGTGIRYMGEIIRRKAGKKAITAAQ</sequence>
<keyword evidence="1 5" id="KW-0689">Ribosomal protein</keyword>
<evidence type="ECO:0000259" key="7">
    <source>
        <dbReference type="Pfam" id="PF00347"/>
    </source>
</evidence>
<dbReference type="AlphaFoldDB" id="A0A1G1ZNG5"/>
<evidence type="ECO:0000256" key="5">
    <source>
        <dbReference type="RuleBase" id="RU003869"/>
    </source>
</evidence>
<dbReference type="PRINTS" id="PR00059">
    <property type="entry name" value="RIBOSOMALL6"/>
</dbReference>
<organism evidence="8 9">
    <name type="scientific">Candidatus Harrisonbacteria bacterium RIFCSPLOWO2_01_FULL_44_18</name>
    <dbReference type="NCBI Taxonomy" id="1798407"/>
    <lineage>
        <taxon>Bacteria</taxon>
        <taxon>Candidatus Harrisoniibacteriota</taxon>
    </lineage>
</organism>
<dbReference type="GO" id="GO:0019843">
    <property type="term" value="F:rRNA binding"/>
    <property type="evidence" value="ECO:0007669"/>
    <property type="project" value="UniProtKB-UniRule"/>
</dbReference>
<name>A0A1G1ZNG5_9BACT</name>
<gene>
    <name evidence="8" type="ORF">A3A16_01060</name>
</gene>
<dbReference type="GO" id="GO:0022625">
    <property type="term" value="C:cytosolic large ribosomal subunit"/>
    <property type="evidence" value="ECO:0007669"/>
    <property type="project" value="UniProtKB-UniRule"/>
</dbReference>
<dbReference type="InterPro" id="IPR020040">
    <property type="entry name" value="Ribosomal_uL6_a/b-dom"/>
</dbReference>
<dbReference type="InterPro" id="IPR036789">
    <property type="entry name" value="Ribosomal_uL6-like_a/b-dom_sf"/>
</dbReference>
<evidence type="ECO:0000313" key="9">
    <source>
        <dbReference type="Proteomes" id="UP000177942"/>
    </source>
</evidence>
<dbReference type="STRING" id="1798407.A3A16_01060"/>
<evidence type="ECO:0000256" key="4">
    <source>
        <dbReference type="NCBIfam" id="TIGR03654"/>
    </source>
</evidence>
<feature type="domain" description="Large ribosomal subunit protein uL6 alpha-beta" evidence="7">
    <location>
        <begin position="92"/>
        <end position="164"/>
    </location>
</feature>
<protein>
    <recommendedName>
        <fullName evidence="3 4">50S ribosomal protein L6</fullName>
    </recommendedName>
</protein>
<keyword evidence="6" id="KW-0694">RNA-binding</keyword>
<dbReference type="SUPFAM" id="SSF56053">
    <property type="entry name" value="Ribosomal protein L6"/>
    <property type="match status" value="2"/>
</dbReference>
<proteinExistence type="inferred from homology"/>